<dbReference type="Gene3D" id="3.20.20.370">
    <property type="entry name" value="Glycoside hydrolase/deacetylase"/>
    <property type="match status" value="1"/>
</dbReference>
<dbReference type="InterPro" id="IPR002509">
    <property type="entry name" value="NODB_dom"/>
</dbReference>
<evidence type="ECO:0000259" key="13">
    <source>
        <dbReference type="PROSITE" id="PS51677"/>
    </source>
</evidence>
<feature type="chain" id="PRO_5034542387" evidence="12">
    <location>
        <begin position="25"/>
        <end position="255"/>
    </location>
</feature>
<dbReference type="SUPFAM" id="SSF88713">
    <property type="entry name" value="Glycoside hydrolase/deacetylase"/>
    <property type="match status" value="1"/>
</dbReference>
<dbReference type="GO" id="GO:0098552">
    <property type="term" value="C:side of membrane"/>
    <property type="evidence" value="ECO:0007669"/>
    <property type="project" value="UniProtKB-KW"/>
</dbReference>
<comment type="caution">
    <text evidence="14">The sequence shown here is derived from an EMBL/GenBank/DDBJ whole genome shotgun (WGS) entry which is preliminary data.</text>
</comment>
<dbReference type="InterPro" id="IPR011330">
    <property type="entry name" value="Glyco_hydro/deAcase_b/a-brl"/>
</dbReference>
<protein>
    <submittedName>
        <fullName evidence="14">CAZyme family CE4</fullName>
    </submittedName>
</protein>
<dbReference type="Pfam" id="PF01522">
    <property type="entry name" value="Polysacc_deac_1"/>
    <property type="match status" value="1"/>
</dbReference>
<keyword evidence="4" id="KW-0325">Glycoprotein</keyword>
<keyword evidence="7" id="KW-0378">Hydrolase</keyword>
<evidence type="ECO:0000256" key="4">
    <source>
        <dbReference type="ARBA" id="ARBA00022622"/>
    </source>
</evidence>
<keyword evidence="3" id="KW-1003">Cell membrane</keyword>
<evidence type="ECO:0000256" key="9">
    <source>
        <dbReference type="ARBA" id="ARBA00023277"/>
    </source>
</evidence>
<organism evidence="14 15">
    <name type="scientific">Agaricus bisporus var. burnettii</name>
    <dbReference type="NCBI Taxonomy" id="192524"/>
    <lineage>
        <taxon>Eukaryota</taxon>
        <taxon>Fungi</taxon>
        <taxon>Dikarya</taxon>
        <taxon>Basidiomycota</taxon>
        <taxon>Agaricomycotina</taxon>
        <taxon>Agaricomycetes</taxon>
        <taxon>Agaricomycetidae</taxon>
        <taxon>Agaricales</taxon>
        <taxon>Agaricineae</taxon>
        <taxon>Agaricaceae</taxon>
        <taxon>Agaricus</taxon>
    </lineage>
</organism>
<keyword evidence="8" id="KW-0472">Membrane</keyword>
<evidence type="ECO:0000313" key="14">
    <source>
        <dbReference type="EMBL" id="KAF7759921.1"/>
    </source>
</evidence>
<keyword evidence="6 12" id="KW-0732">Signal</keyword>
<name>A0A8H7C0Q1_AGABI</name>
<keyword evidence="10" id="KW-0449">Lipoprotein</keyword>
<evidence type="ECO:0000313" key="15">
    <source>
        <dbReference type="Proteomes" id="UP000629468"/>
    </source>
</evidence>
<dbReference type="GO" id="GO:0016810">
    <property type="term" value="F:hydrolase activity, acting on carbon-nitrogen (but not peptide) bonds"/>
    <property type="evidence" value="ECO:0007669"/>
    <property type="project" value="InterPro"/>
</dbReference>
<keyword evidence="11" id="KW-0961">Cell wall biogenesis/degradation</keyword>
<dbReference type="EMBL" id="JABXXO010000016">
    <property type="protein sequence ID" value="KAF7759921.1"/>
    <property type="molecule type" value="Genomic_DNA"/>
</dbReference>
<keyword evidence="4" id="KW-0336">GPI-anchor</keyword>
<gene>
    <name evidence="14" type="ORF">Agabi119p4_11616</name>
</gene>
<evidence type="ECO:0000256" key="6">
    <source>
        <dbReference type="ARBA" id="ARBA00022729"/>
    </source>
</evidence>
<evidence type="ECO:0000256" key="1">
    <source>
        <dbReference type="ARBA" id="ARBA00001941"/>
    </source>
</evidence>
<evidence type="ECO:0000256" key="5">
    <source>
        <dbReference type="ARBA" id="ARBA00022723"/>
    </source>
</evidence>
<dbReference type="GO" id="GO:0005886">
    <property type="term" value="C:plasma membrane"/>
    <property type="evidence" value="ECO:0007669"/>
    <property type="project" value="UniProtKB-SubCell"/>
</dbReference>
<dbReference type="CDD" id="cd10951">
    <property type="entry name" value="CE4_ClCDA_like"/>
    <property type="match status" value="1"/>
</dbReference>
<keyword evidence="5" id="KW-0479">Metal-binding</keyword>
<evidence type="ECO:0000256" key="2">
    <source>
        <dbReference type="ARBA" id="ARBA00004609"/>
    </source>
</evidence>
<evidence type="ECO:0000256" key="3">
    <source>
        <dbReference type="ARBA" id="ARBA00022475"/>
    </source>
</evidence>
<evidence type="ECO:0000256" key="11">
    <source>
        <dbReference type="ARBA" id="ARBA00023316"/>
    </source>
</evidence>
<dbReference type="PROSITE" id="PS51677">
    <property type="entry name" value="NODB"/>
    <property type="match status" value="1"/>
</dbReference>
<accession>A0A8H7C0Q1</accession>
<reference evidence="14 15" key="1">
    <citation type="journal article" name="Sci. Rep.">
        <title>Telomere-to-telomere assembled and centromere annotated genomes of the two main subspecies of the button mushroom Agaricus bisporus reveal especially polymorphic chromosome ends.</title>
        <authorList>
            <person name="Sonnenberg A.S.M."/>
            <person name="Sedaghat-Telgerd N."/>
            <person name="Lavrijssen B."/>
            <person name="Ohm R.A."/>
            <person name="Hendrickx P.M."/>
            <person name="Scholtmeijer K."/>
            <person name="Baars J.J.P."/>
            <person name="van Peer A."/>
        </authorList>
    </citation>
    <scope>NUCLEOTIDE SEQUENCE [LARGE SCALE GENOMIC DNA]</scope>
    <source>
        <strain evidence="14 15">H119_p4</strain>
    </source>
</reference>
<feature type="signal peptide" evidence="12">
    <location>
        <begin position="1"/>
        <end position="24"/>
    </location>
</feature>
<evidence type="ECO:0000256" key="12">
    <source>
        <dbReference type="SAM" id="SignalP"/>
    </source>
</evidence>
<comment type="cofactor">
    <cofactor evidence="1">
        <name>Co(2+)</name>
        <dbReference type="ChEBI" id="CHEBI:48828"/>
    </cofactor>
</comment>
<dbReference type="GO" id="GO:0005975">
    <property type="term" value="P:carbohydrate metabolic process"/>
    <property type="evidence" value="ECO:0007669"/>
    <property type="project" value="InterPro"/>
</dbReference>
<dbReference type="GO" id="GO:0046872">
    <property type="term" value="F:metal ion binding"/>
    <property type="evidence" value="ECO:0007669"/>
    <property type="project" value="UniProtKB-KW"/>
</dbReference>
<evidence type="ECO:0000256" key="7">
    <source>
        <dbReference type="ARBA" id="ARBA00022801"/>
    </source>
</evidence>
<comment type="subcellular location">
    <subcellularLocation>
        <location evidence="2">Cell membrane</location>
        <topology evidence="2">Lipid-anchor</topology>
        <topology evidence="2">GPI-anchor</topology>
    </subcellularLocation>
</comment>
<sequence length="255" mass="28086">MIFNLHSITVFIAATASLTPGVNAAPQAANAALARVVRSCTKDKVAALTFDDGPFDYTNAAIKFLDDADAKGTFFVNGNNWGCIYNQDRVDIMKNAYNKGHQIGSHTWSHANLTSLSRNQIVSEMTRSHVAIERITGASPAFMRPPYGNYNSLVQEVAASLGETIAMWDLDSGDTTNKNVVYQMEQYDDAVNRKAKNVLSLQHDIKSESIYIVLPYAIRKLQAAGYRLVTLAECLGEQPYSKTGSPQQRTADWHC</sequence>
<dbReference type="Proteomes" id="UP000629468">
    <property type="component" value="Unassembled WGS sequence"/>
</dbReference>
<dbReference type="PANTHER" id="PTHR46471:SF2">
    <property type="entry name" value="CHITIN DEACETYLASE-RELATED"/>
    <property type="match status" value="1"/>
</dbReference>
<proteinExistence type="predicted"/>
<feature type="domain" description="NodB homology" evidence="13">
    <location>
        <begin position="44"/>
        <end position="229"/>
    </location>
</feature>
<dbReference type="GO" id="GO:0071555">
    <property type="term" value="P:cell wall organization"/>
    <property type="evidence" value="ECO:0007669"/>
    <property type="project" value="UniProtKB-KW"/>
</dbReference>
<evidence type="ECO:0000256" key="8">
    <source>
        <dbReference type="ARBA" id="ARBA00023136"/>
    </source>
</evidence>
<keyword evidence="9" id="KW-0119">Carbohydrate metabolism</keyword>
<evidence type="ECO:0000256" key="10">
    <source>
        <dbReference type="ARBA" id="ARBA00023288"/>
    </source>
</evidence>
<dbReference type="PANTHER" id="PTHR46471">
    <property type="entry name" value="CHITIN DEACETYLASE"/>
    <property type="match status" value="1"/>
</dbReference>
<dbReference type="AlphaFoldDB" id="A0A8H7C0Q1"/>